<feature type="domain" description="RdRp catalytic" evidence="6">
    <location>
        <begin position="347"/>
        <end position="462"/>
    </location>
</feature>
<dbReference type="GO" id="GO:0003723">
    <property type="term" value="F:RNA binding"/>
    <property type="evidence" value="ECO:0007669"/>
    <property type="project" value="InterPro"/>
</dbReference>
<evidence type="ECO:0000256" key="2">
    <source>
        <dbReference type="ARBA" id="ARBA00022695"/>
    </source>
</evidence>
<sequence>MPAVMNTLSAVPAKTQANVITSLETRVLNMVPRPCPLIINNVEEEQASVYMMDLPNHPHPLGPNLVHRKLENMQCKLPIAKKNQTAINLADRLGENQVSMFHQEPLATYNSAIVDPTLVPMHNICVGPSGKTKVTGLSSRLVTLTLRIPEWFWRKMCQLDSWGSPTRIPSTASDGLTRFALVSADLETAISVQSCPKVCAGLRLAANLLAKEGVLTFLAVLYVWDVLMEITTECLEPVPFKIWMLRYPEKRRVMLEAAYDRVTKFGWLKKDRITRNFLKIETSPNGSDPRNISPRSDEMLVMLGPYISALEHSLVNHPALVKGLDLDERMHKLNGKNVARRSLSNYPVYLETDYSRYDLSISASYIKSVERVFLSYPFLAEDGYLQLLGWLESTKGISEIGLTYDVVGTRCSGDAHTSIANGLINHFNTWVAMVELPQDSWVSFHEGDDGIIGVSQQYVDQAIHNMHLMPVLGFQLKLDVYRCIDDTSFCGRFLVDTPYGVSSYCDVTRTLAKFHTITSDGDAEALLLAKMISYYCTDASTPVIGVLSCIIIQILLPVVTLRRLMRAFEHMKRSYWFRTKHKNSLMIRKEYPLVRADAYMRANVAHRCGIDVVTQLVYERYYISWLELGHIPDQVTKIPGSWELKPNMHVHGSPVDWVQ</sequence>
<dbReference type="InterPro" id="IPR043502">
    <property type="entry name" value="DNA/RNA_pol_sf"/>
</dbReference>
<comment type="catalytic activity">
    <reaction evidence="4">
        <text>RNA(n) + a ribonucleoside 5'-triphosphate = RNA(n+1) + diphosphate</text>
        <dbReference type="Rhea" id="RHEA:21248"/>
        <dbReference type="Rhea" id="RHEA-COMP:14527"/>
        <dbReference type="Rhea" id="RHEA-COMP:17342"/>
        <dbReference type="ChEBI" id="CHEBI:33019"/>
        <dbReference type="ChEBI" id="CHEBI:61557"/>
        <dbReference type="ChEBI" id="CHEBI:140395"/>
        <dbReference type="EC" id="2.7.7.48"/>
    </reaction>
</comment>
<evidence type="ECO:0000259" key="6">
    <source>
        <dbReference type="PROSITE" id="PS50507"/>
    </source>
</evidence>
<dbReference type="InterPro" id="IPR007094">
    <property type="entry name" value="RNA-dir_pol_PSvirus"/>
</dbReference>
<accession>A0A8K1U2E6</accession>
<feature type="transmembrane region" description="Helical" evidence="5">
    <location>
        <begin position="543"/>
        <end position="564"/>
    </location>
</feature>
<evidence type="ECO:0000256" key="3">
    <source>
        <dbReference type="ARBA" id="ARBA00022953"/>
    </source>
</evidence>
<dbReference type="InterPro" id="IPR002166">
    <property type="entry name" value="RNA_pol_HCV"/>
</dbReference>
<dbReference type="EMBL" id="MW239362">
    <property type="protein sequence ID" value="UGO57365.1"/>
    <property type="molecule type" value="Genomic_RNA"/>
</dbReference>
<keyword evidence="5" id="KW-1133">Transmembrane helix</keyword>
<dbReference type="GO" id="GO:0039694">
    <property type="term" value="P:viral RNA genome replication"/>
    <property type="evidence" value="ECO:0007669"/>
    <property type="project" value="InterPro"/>
</dbReference>
<evidence type="ECO:0000256" key="4">
    <source>
        <dbReference type="RuleBase" id="RU363062"/>
    </source>
</evidence>
<evidence type="ECO:0000256" key="5">
    <source>
        <dbReference type="SAM" id="Phobius"/>
    </source>
</evidence>
<organism evidence="7">
    <name type="scientific">Riboviria sp</name>
    <dbReference type="NCBI Taxonomy" id="2585031"/>
    <lineage>
        <taxon>Viruses</taxon>
        <taxon>Riboviria</taxon>
    </lineage>
</organism>
<reference evidence="7" key="1">
    <citation type="submission" date="2020-11" db="EMBL/GenBank/DDBJ databases">
        <title>RNA virus dark matter in the feces of wild birds.</title>
        <authorList>
            <person name="Lu X."/>
            <person name="Yang X.S."/>
            <person name="Zhang W."/>
        </authorList>
    </citation>
    <scope>NUCLEOTIDE SEQUENCE</scope>
    <source>
        <strain evidence="7">Yellow-browedWarbler116con101</strain>
    </source>
</reference>
<keyword evidence="1 4" id="KW-0808">Transferase</keyword>
<dbReference type="SUPFAM" id="SSF56672">
    <property type="entry name" value="DNA/RNA polymerases"/>
    <property type="match status" value="1"/>
</dbReference>
<keyword evidence="4" id="KW-0696">RNA-directed RNA polymerase</keyword>
<name>A0A8K1U2E6_9VIRU</name>
<dbReference type="Pfam" id="PF00998">
    <property type="entry name" value="RdRP_3"/>
    <property type="match status" value="1"/>
</dbReference>
<keyword evidence="4" id="KW-0547">Nucleotide-binding</keyword>
<evidence type="ECO:0000256" key="1">
    <source>
        <dbReference type="ARBA" id="ARBA00022679"/>
    </source>
</evidence>
<evidence type="ECO:0000313" key="7">
    <source>
        <dbReference type="EMBL" id="UGO57365.1"/>
    </source>
</evidence>
<keyword evidence="5" id="KW-0812">Transmembrane</keyword>
<protein>
    <recommendedName>
        <fullName evidence="4">RNA-directed RNA polymerase</fullName>
        <ecNumber evidence="4">2.7.7.48</ecNumber>
    </recommendedName>
</protein>
<dbReference type="GO" id="GO:0003968">
    <property type="term" value="F:RNA-directed RNA polymerase activity"/>
    <property type="evidence" value="ECO:0007669"/>
    <property type="project" value="UniProtKB-KW"/>
</dbReference>
<dbReference type="EC" id="2.7.7.48" evidence="4"/>
<dbReference type="GO" id="GO:0000166">
    <property type="term" value="F:nucleotide binding"/>
    <property type="evidence" value="ECO:0007669"/>
    <property type="project" value="UniProtKB-KW"/>
</dbReference>
<keyword evidence="2 4" id="KW-0548">Nucleotidyltransferase</keyword>
<keyword evidence="5" id="KW-0472">Membrane</keyword>
<dbReference type="PROSITE" id="PS50507">
    <property type="entry name" value="RDRP_SSRNA_POS"/>
    <property type="match status" value="1"/>
</dbReference>
<proteinExistence type="predicted"/>
<keyword evidence="3 4" id="KW-0693">Viral RNA replication</keyword>